<evidence type="ECO:0000256" key="1">
    <source>
        <dbReference type="SAM" id="MobiDB-lite"/>
    </source>
</evidence>
<feature type="compositionally biased region" description="Low complexity" evidence="1">
    <location>
        <begin position="37"/>
        <end position="46"/>
    </location>
</feature>
<reference evidence="2" key="2">
    <citation type="submission" date="2015-06" db="UniProtKB">
        <authorList>
            <consortium name="EnsemblPlants"/>
        </authorList>
    </citation>
    <scope>IDENTIFICATION</scope>
</reference>
<feature type="region of interest" description="Disordered" evidence="1">
    <location>
        <begin position="116"/>
        <end position="148"/>
    </location>
</feature>
<accession>A0A0E0PZ79</accession>
<feature type="region of interest" description="Disordered" evidence="1">
    <location>
        <begin position="1"/>
        <end position="77"/>
    </location>
</feature>
<feature type="compositionally biased region" description="Polar residues" evidence="1">
    <location>
        <begin position="1"/>
        <end position="11"/>
    </location>
</feature>
<organism evidence="2 3">
    <name type="scientific">Oryza rufipogon</name>
    <name type="common">Brownbeard rice</name>
    <name type="synonym">Asian wild rice</name>
    <dbReference type="NCBI Taxonomy" id="4529"/>
    <lineage>
        <taxon>Eukaryota</taxon>
        <taxon>Viridiplantae</taxon>
        <taxon>Streptophyta</taxon>
        <taxon>Embryophyta</taxon>
        <taxon>Tracheophyta</taxon>
        <taxon>Spermatophyta</taxon>
        <taxon>Magnoliopsida</taxon>
        <taxon>Liliopsida</taxon>
        <taxon>Poales</taxon>
        <taxon>Poaceae</taxon>
        <taxon>BOP clade</taxon>
        <taxon>Oryzoideae</taxon>
        <taxon>Oryzeae</taxon>
        <taxon>Oryzinae</taxon>
        <taxon>Oryza</taxon>
    </lineage>
</organism>
<proteinExistence type="predicted"/>
<sequence>MEKISSTTHTLPSPRRRAARRPHATALPAVYRHRPARAPAGAARSTPPLPHTRPSPPRICVSPLSTPQPRDYSAVHGSSLSPVVRGHIAVSPRRFLQNEELLSFLGSSVGIEKLFGQPPLQPSTAREDRAGAEVGRRGASRRSARPSLPPCSHLLLSRRLPLLFRTGRAQAVGGTDEAGIAQIRYLPTPDSVPPVPAAVTKISTLPAVSFQISGPDIFRK</sequence>
<dbReference type="HOGENOM" id="CLU_109570_0_0_1"/>
<protein>
    <submittedName>
        <fullName evidence="2">Uncharacterized protein</fullName>
    </submittedName>
</protein>
<keyword evidence="3" id="KW-1185">Reference proteome</keyword>
<reference evidence="3" key="1">
    <citation type="submission" date="2013-06" db="EMBL/GenBank/DDBJ databases">
        <authorList>
            <person name="Zhao Q."/>
        </authorList>
    </citation>
    <scope>NUCLEOTIDE SEQUENCE</scope>
    <source>
        <strain evidence="3">cv. W1943</strain>
    </source>
</reference>
<dbReference type="Proteomes" id="UP000008022">
    <property type="component" value="Unassembled WGS sequence"/>
</dbReference>
<dbReference type="AlphaFoldDB" id="A0A0E0PZ79"/>
<name>A0A0E0PZ79_ORYRU</name>
<feature type="compositionally biased region" description="Basic residues" evidence="1">
    <location>
        <begin position="14"/>
        <end position="23"/>
    </location>
</feature>
<feature type="compositionally biased region" description="Basic and acidic residues" evidence="1">
    <location>
        <begin position="125"/>
        <end position="136"/>
    </location>
</feature>
<feature type="compositionally biased region" description="Pro residues" evidence="1">
    <location>
        <begin position="47"/>
        <end position="57"/>
    </location>
</feature>
<evidence type="ECO:0000313" key="2">
    <source>
        <dbReference type="EnsemblPlants" id="ORUFI06G19740.1"/>
    </source>
</evidence>
<dbReference type="Gramene" id="ORUFI06G19740.1">
    <property type="protein sequence ID" value="ORUFI06G19740.1"/>
    <property type="gene ID" value="ORUFI06G19740"/>
</dbReference>
<evidence type="ECO:0000313" key="3">
    <source>
        <dbReference type="Proteomes" id="UP000008022"/>
    </source>
</evidence>
<dbReference type="EnsemblPlants" id="ORUFI06G19740.1">
    <property type="protein sequence ID" value="ORUFI06G19740.1"/>
    <property type="gene ID" value="ORUFI06G19740"/>
</dbReference>